<dbReference type="EMBL" id="LNAM01000165">
    <property type="protein sequence ID" value="KSV58603.1"/>
    <property type="molecule type" value="Genomic_DNA"/>
</dbReference>
<keyword evidence="2" id="KW-1185">Reference proteome</keyword>
<dbReference type="STRING" id="290052.ASU35_12125"/>
<evidence type="ECO:0000313" key="2">
    <source>
        <dbReference type="Proteomes" id="UP000054874"/>
    </source>
</evidence>
<reference evidence="1 2" key="1">
    <citation type="submission" date="2015-11" db="EMBL/GenBank/DDBJ databases">
        <title>Butyribacter intestini gen. nov., sp. nov., a butyric acid-producing bacterium of the family Lachnospiraceae isolated from the human faeces.</title>
        <authorList>
            <person name="Zou Y."/>
            <person name="Xue W."/>
            <person name="Luo G."/>
            <person name="Lv M."/>
        </authorList>
    </citation>
    <scope>NUCLEOTIDE SEQUENCE [LARGE SCALE GENOMIC DNA]</scope>
    <source>
        <strain evidence="1 2">ACET-33324</strain>
    </source>
</reference>
<name>A0A0V8QDE2_9FIRM</name>
<dbReference type="RefSeq" id="WP_058353166.1">
    <property type="nucleotide sequence ID" value="NZ_CABMMD010000165.1"/>
</dbReference>
<evidence type="ECO:0008006" key="3">
    <source>
        <dbReference type="Google" id="ProtNLM"/>
    </source>
</evidence>
<gene>
    <name evidence="1" type="ORF">ASU35_12125</name>
</gene>
<dbReference type="AlphaFoldDB" id="A0A0V8QDE2"/>
<sequence>MNYLWEAMFMADGQGIPRERIRFLAARDCSAYMEVSHMFLNQEQFDDNCQLQVNLYYRFYDIFKELYQPEMREFLSLRESLTNLILHLLAGNDTLSGMTREEYYKKLLYEDLKRGAFGEAVAEAIALFDQKERELILSGLLRQYQTGSSLDIFNDMVEELIPQNIIYRSNENFYEILVYIGVKKEKKISCKMDFLVRMFVDLPYHVDIYYEYHFGILDVEATMRIDEIALC</sequence>
<evidence type="ECO:0000313" key="1">
    <source>
        <dbReference type="EMBL" id="KSV58603.1"/>
    </source>
</evidence>
<dbReference type="OrthoDB" id="1664281at2"/>
<comment type="caution">
    <text evidence="1">The sequence shown here is derived from an EMBL/GenBank/DDBJ whole genome shotgun (WGS) entry which is preliminary data.</text>
</comment>
<accession>A0A0V8QDE2</accession>
<proteinExistence type="predicted"/>
<protein>
    <recommendedName>
        <fullName evidence="3">Iron-dependent peroxidase</fullName>
    </recommendedName>
</protein>
<dbReference type="Proteomes" id="UP000054874">
    <property type="component" value="Unassembled WGS sequence"/>
</dbReference>
<organism evidence="1 2">
    <name type="scientific">Acetivibrio ethanolgignens</name>
    <dbReference type="NCBI Taxonomy" id="290052"/>
    <lineage>
        <taxon>Bacteria</taxon>
        <taxon>Bacillati</taxon>
        <taxon>Bacillota</taxon>
        <taxon>Clostridia</taxon>
        <taxon>Eubacteriales</taxon>
        <taxon>Oscillospiraceae</taxon>
        <taxon>Acetivibrio</taxon>
    </lineage>
</organism>